<sequence>MREISQNIGYFSAVMADFFDVMIAIKTTKQKGCHSLCKETGSQNVVLAYKKSKLEHLY</sequence>
<dbReference type="Gramene" id="rna3980">
    <property type="protein sequence ID" value="RHN80097.1"/>
    <property type="gene ID" value="gene3980"/>
</dbReference>
<evidence type="ECO:0000313" key="2">
    <source>
        <dbReference type="Proteomes" id="UP000265566"/>
    </source>
</evidence>
<proteinExistence type="predicted"/>
<dbReference type="Proteomes" id="UP000265566">
    <property type="component" value="Chromosome 1"/>
</dbReference>
<dbReference type="AlphaFoldDB" id="A0A396K029"/>
<protein>
    <submittedName>
        <fullName evidence="1">Uncharacterized protein</fullName>
    </submittedName>
</protein>
<organism evidence="1 2">
    <name type="scientific">Medicago truncatula</name>
    <name type="common">Barrel medic</name>
    <name type="synonym">Medicago tribuloides</name>
    <dbReference type="NCBI Taxonomy" id="3880"/>
    <lineage>
        <taxon>Eukaryota</taxon>
        <taxon>Viridiplantae</taxon>
        <taxon>Streptophyta</taxon>
        <taxon>Embryophyta</taxon>
        <taxon>Tracheophyta</taxon>
        <taxon>Spermatophyta</taxon>
        <taxon>Magnoliopsida</taxon>
        <taxon>eudicotyledons</taxon>
        <taxon>Gunneridae</taxon>
        <taxon>Pentapetalae</taxon>
        <taxon>rosids</taxon>
        <taxon>fabids</taxon>
        <taxon>Fabales</taxon>
        <taxon>Fabaceae</taxon>
        <taxon>Papilionoideae</taxon>
        <taxon>50 kb inversion clade</taxon>
        <taxon>NPAAA clade</taxon>
        <taxon>Hologalegina</taxon>
        <taxon>IRL clade</taxon>
        <taxon>Trifolieae</taxon>
        <taxon>Medicago</taxon>
    </lineage>
</organism>
<name>A0A396K029_MEDTR</name>
<accession>A0A396K029</accession>
<gene>
    <name evidence="1" type="ORF">MtrunA17_Chr1g0184571</name>
</gene>
<reference evidence="2" key="1">
    <citation type="journal article" date="2018" name="Nat. Plants">
        <title>Whole-genome landscape of Medicago truncatula symbiotic genes.</title>
        <authorList>
            <person name="Pecrix Y."/>
            <person name="Staton S.E."/>
            <person name="Sallet E."/>
            <person name="Lelandais-Briere C."/>
            <person name="Moreau S."/>
            <person name="Carrere S."/>
            <person name="Blein T."/>
            <person name="Jardinaud M.F."/>
            <person name="Latrasse D."/>
            <person name="Zouine M."/>
            <person name="Zahm M."/>
            <person name="Kreplak J."/>
            <person name="Mayjonade B."/>
            <person name="Satge C."/>
            <person name="Perez M."/>
            <person name="Cauet S."/>
            <person name="Marande W."/>
            <person name="Chantry-Darmon C."/>
            <person name="Lopez-Roques C."/>
            <person name="Bouchez O."/>
            <person name="Berard A."/>
            <person name="Debelle F."/>
            <person name="Munos S."/>
            <person name="Bendahmane A."/>
            <person name="Berges H."/>
            <person name="Niebel A."/>
            <person name="Buitink J."/>
            <person name="Frugier F."/>
            <person name="Benhamed M."/>
            <person name="Crespi M."/>
            <person name="Gouzy J."/>
            <person name="Gamas P."/>
        </authorList>
    </citation>
    <scope>NUCLEOTIDE SEQUENCE [LARGE SCALE GENOMIC DNA]</scope>
    <source>
        <strain evidence="2">cv. Jemalong A17</strain>
    </source>
</reference>
<comment type="caution">
    <text evidence="1">The sequence shown here is derived from an EMBL/GenBank/DDBJ whole genome shotgun (WGS) entry which is preliminary data.</text>
</comment>
<dbReference type="EMBL" id="PSQE01000001">
    <property type="protein sequence ID" value="RHN80097.1"/>
    <property type="molecule type" value="Genomic_DNA"/>
</dbReference>
<evidence type="ECO:0000313" key="1">
    <source>
        <dbReference type="EMBL" id="RHN80097.1"/>
    </source>
</evidence>